<protein>
    <submittedName>
        <fullName evidence="1">DUF4860 domain-containing protein</fullName>
    </submittedName>
</protein>
<evidence type="ECO:0000313" key="2">
    <source>
        <dbReference type="Proteomes" id="UP000824208"/>
    </source>
</evidence>
<proteinExistence type="predicted"/>
<comment type="caution">
    <text evidence="1">The sequence shown here is derived from an EMBL/GenBank/DDBJ whole genome shotgun (WGS) entry which is preliminary data.</text>
</comment>
<name>A0A9D2MBF8_9FIRM</name>
<dbReference type="AlphaFoldDB" id="A0A9D2MBF8"/>
<dbReference type="Pfam" id="PF16152">
    <property type="entry name" value="DUF4860"/>
    <property type="match status" value="1"/>
</dbReference>
<dbReference type="Proteomes" id="UP000824208">
    <property type="component" value="Unassembled WGS sequence"/>
</dbReference>
<reference evidence="1" key="2">
    <citation type="submission" date="2021-04" db="EMBL/GenBank/DDBJ databases">
        <authorList>
            <person name="Gilroy R."/>
        </authorList>
    </citation>
    <scope>NUCLEOTIDE SEQUENCE</scope>
    <source>
        <strain evidence="1">CHK189-11263</strain>
    </source>
</reference>
<sequence>MNPSTGRGLRTALVAALCALFFLLAMGITLLGSSVYRETVASSDANYTQRTALSYLVNQVRRAGGVAVGTFESYPALDLSESGASPYHTILYAAGGELRELYTERGSGLTSADGSAVLSVEELSIALEDGVLTFTITQDGQSWSASVAPRTGVREIGEVEG</sequence>
<organism evidence="1 2">
    <name type="scientific">Candidatus Flavonifractor intestinipullorum</name>
    <dbReference type="NCBI Taxonomy" id="2838587"/>
    <lineage>
        <taxon>Bacteria</taxon>
        <taxon>Bacillati</taxon>
        <taxon>Bacillota</taxon>
        <taxon>Clostridia</taxon>
        <taxon>Eubacteriales</taxon>
        <taxon>Oscillospiraceae</taxon>
        <taxon>Flavonifractor</taxon>
    </lineage>
</organism>
<evidence type="ECO:0000313" key="1">
    <source>
        <dbReference type="EMBL" id="HJB57053.1"/>
    </source>
</evidence>
<accession>A0A9D2MBF8</accession>
<dbReference type="EMBL" id="DWYC01000053">
    <property type="protein sequence ID" value="HJB57053.1"/>
    <property type="molecule type" value="Genomic_DNA"/>
</dbReference>
<gene>
    <name evidence="1" type="ORF">H9714_05840</name>
</gene>
<reference evidence="1" key="1">
    <citation type="journal article" date="2021" name="PeerJ">
        <title>Extensive microbial diversity within the chicken gut microbiome revealed by metagenomics and culture.</title>
        <authorList>
            <person name="Gilroy R."/>
            <person name="Ravi A."/>
            <person name="Getino M."/>
            <person name="Pursley I."/>
            <person name="Horton D.L."/>
            <person name="Alikhan N.F."/>
            <person name="Baker D."/>
            <person name="Gharbi K."/>
            <person name="Hall N."/>
            <person name="Watson M."/>
            <person name="Adriaenssens E.M."/>
            <person name="Foster-Nyarko E."/>
            <person name="Jarju S."/>
            <person name="Secka A."/>
            <person name="Antonio M."/>
            <person name="Oren A."/>
            <person name="Chaudhuri R.R."/>
            <person name="La Ragione R."/>
            <person name="Hildebrand F."/>
            <person name="Pallen M.J."/>
        </authorList>
    </citation>
    <scope>NUCLEOTIDE SEQUENCE</scope>
    <source>
        <strain evidence="1">CHK189-11263</strain>
    </source>
</reference>
<dbReference type="InterPro" id="IPR032340">
    <property type="entry name" value="DUF4860"/>
</dbReference>